<dbReference type="Proteomes" id="UP000823934">
    <property type="component" value="Unassembled WGS sequence"/>
</dbReference>
<dbReference type="CDD" id="cd06223">
    <property type="entry name" value="PRTases_typeI"/>
    <property type="match status" value="1"/>
</dbReference>
<reference evidence="2" key="2">
    <citation type="submission" date="2021-04" db="EMBL/GenBank/DDBJ databases">
        <authorList>
            <person name="Gilroy R."/>
        </authorList>
    </citation>
    <scope>NUCLEOTIDE SEQUENCE</scope>
    <source>
        <strain evidence="2">CHK160-9182</strain>
    </source>
</reference>
<dbReference type="Gene3D" id="3.40.50.2020">
    <property type="match status" value="1"/>
</dbReference>
<name>A0A9D1TV38_9GAMM</name>
<accession>A0A9D1TV38</accession>
<dbReference type="InterPro" id="IPR051910">
    <property type="entry name" value="ComF/GntX_DNA_util-trans"/>
</dbReference>
<evidence type="ECO:0000313" key="2">
    <source>
        <dbReference type="EMBL" id="HIW07457.1"/>
    </source>
</evidence>
<organism evidence="2 3">
    <name type="scientific">Candidatus Ignatzschineria merdigallinarum</name>
    <dbReference type="NCBI Taxonomy" id="2838621"/>
    <lineage>
        <taxon>Bacteria</taxon>
        <taxon>Pseudomonadati</taxon>
        <taxon>Pseudomonadota</taxon>
        <taxon>Gammaproteobacteria</taxon>
        <taxon>Cardiobacteriales</taxon>
        <taxon>Ignatzschineriaceae</taxon>
        <taxon>Ignatzschineria</taxon>
    </lineage>
</organism>
<evidence type="ECO:0008006" key="4">
    <source>
        <dbReference type="Google" id="ProtNLM"/>
    </source>
</evidence>
<comment type="similarity">
    <text evidence="1">Belongs to the ComF/GntX family.</text>
</comment>
<comment type="caution">
    <text evidence="2">The sequence shown here is derived from an EMBL/GenBank/DDBJ whole genome shotgun (WGS) entry which is preliminary data.</text>
</comment>
<dbReference type="InterPro" id="IPR000836">
    <property type="entry name" value="PRTase_dom"/>
</dbReference>
<dbReference type="PANTHER" id="PTHR47505">
    <property type="entry name" value="DNA UTILIZATION PROTEIN YHGH"/>
    <property type="match status" value="1"/>
</dbReference>
<reference evidence="2" key="1">
    <citation type="journal article" date="2021" name="PeerJ">
        <title>Extensive microbial diversity within the chicken gut microbiome revealed by metagenomics and culture.</title>
        <authorList>
            <person name="Gilroy R."/>
            <person name="Ravi A."/>
            <person name="Getino M."/>
            <person name="Pursley I."/>
            <person name="Horton D.L."/>
            <person name="Alikhan N.F."/>
            <person name="Baker D."/>
            <person name="Gharbi K."/>
            <person name="Hall N."/>
            <person name="Watson M."/>
            <person name="Adriaenssens E.M."/>
            <person name="Foster-Nyarko E."/>
            <person name="Jarju S."/>
            <person name="Secka A."/>
            <person name="Antonio M."/>
            <person name="Oren A."/>
            <person name="Chaudhuri R.R."/>
            <person name="La Ragione R."/>
            <person name="Hildebrand F."/>
            <person name="Pallen M.J."/>
        </authorList>
    </citation>
    <scope>NUCLEOTIDE SEQUENCE</scope>
    <source>
        <strain evidence="2">CHK160-9182</strain>
    </source>
</reference>
<gene>
    <name evidence="2" type="ORF">H9889_09075</name>
</gene>
<dbReference type="AlphaFoldDB" id="A0A9D1TV38"/>
<proteinExistence type="inferred from homology"/>
<sequence>MSILTLLFPYICAVCHRQTRHHVHHNLCDECCETLIHPPKICIFCDTFGSFLCHFCKKSVPKLEKIHIAFQYDTAIKQLIQQLKYSLKPYLAETISFITWQHHIHFFESLPTDTIIMPMPSGRLRVAKRGYNPAALIAKNLAQLSGLHYSEHYLLKKAFSIPQTSLSRHERLQNLNNQFYLNHKYYRQPNLPPILLIDDVITTGRSFEKAMEKLNNPQTKQLFGLFIAQS</sequence>
<evidence type="ECO:0000256" key="1">
    <source>
        <dbReference type="ARBA" id="ARBA00008007"/>
    </source>
</evidence>
<dbReference type="PANTHER" id="PTHR47505:SF1">
    <property type="entry name" value="DNA UTILIZATION PROTEIN YHGH"/>
    <property type="match status" value="1"/>
</dbReference>
<dbReference type="EMBL" id="DXHP01000197">
    <property type="protein sequence ID" value="HIW07457.1"/>
    <property type="molecule type" value="Genomic_DNA"/>
</dbReference>
<protein>
    <recommendedName>
        <fullName evidence="4">ComF family protein</fullName>
    </recommendedName>
</protein>
<evidence type="ECO:0000313" key="3">
    <source>
        <dbReference type="Proteomes" id="UP000823934"/>
    </source>
</evidence>
<dbReference type="InterPro" id="IPR029057">
    <property type="entry name" value="PRTase-like"/>
</dbReference>
<dbReference type="SUPFAM" id="SSF53271">
    <property type="entry name" value="PRTase-like"/>
    <property type="match status" value="1"/>
</dbReference>